<proteinExistence type="predicted"/>
<name>A0A6M3JCM2_9ZZZZ</name>
<gene>
    <name evidence="1" type="ORF">MM415B00340_0041</name>
</gene>
<evidence type="ECO:0000313" key="1">
    <source>
        <dbReference type="EMBL" id="QJA66657.1"/>
    </source>
</evidence>
<accession>A0A6M3JCM2</accession>
<reference evidence="1" key="1">
    <citation type="submission" date="2020-03" db="EMBL/GenBank/DDBJ databases">
        <title>The deep terrestrial virosphere.</title>
        <authorList>
            <person name="Holmfeldt K."/>
            <person name="Nilsson E."/>
            <person name="Simone D."/>
            <person name="Lopez-Fernandez M."/>
            <person name="Wu X."/>
            <person name="de Brujin I."/>
            <person name="Lundin D."/>
            <person name="Andersson A."/>
            <person name="Bertilsson S."/>
            <person name="Dopson M."/>
        </authorList>
    </citation>
    <scope>NUCLEOTIDE SEQUENCE</scope>
    <source>
        <strain evidence="1">MM415B00340</strain>
    </source>
</reference>
<sequence length="375" mass="42823">MHFTRNSEPPDLFRRWAAVSTIASALRRKCYLPWGSLIFYPNMYIVLVATAGGRKGTAMGPALEFLEELRVKVAAEAITREALIKELNESTDTIVHPTTGQMEFHASLTIHSEELTVFLGYHNLQLMSDLSDWYDCRRRWTYRTKWMGTDEIIGVWVNLFGATTPELLRESMPLTLIGSGLASRIIFVNEHEDKIEPMPFYSAEDMKLKEVMLGDLDRIKMLQGPFKVTEDFVDEWNRWYTFQRRNPPLIDKNFGGYMKRRGAHAMKLSTILNSSRTDSMTLTSSDLQNSVKLLELTEVKMAGVFAGVGKAPYADVLSGVMAVVGNKKEVHISELMYEFRNDIDDFNMRRIINSMDTMGFATFITNTGMVRYKEG</sequence>
<organism evidence="1">
    <name type="scientific">viral metagenome</name>
    <dbReference type="NCBI Taxonomy" id="1070528"/>
    <lineage>
        <taxon>unclassified sequences</taxon>
        <taxon>metagenomes</taxon>
        <taxon>organismal metagenomes</taxon>
    </lineage>
</organism>
<protein>
    <submittedName>
        <fullName evidence="1">Putative primase</fullName>
    </submittedName>
</protein>
<dbReference type="EMBL" id="MT141558">
    <property type="protein sequence ID" value="QJA66657.1"/>
    <property type="molecule type" value="Genomic_DNA"/>
</dbReference>
<dbReference type="AlphaFoldDB" id="A0A6M3JCM2"/>